<feature type="transmembrane region" description="Helical" evidence="1">
    <location>
        <begin position="224"/>
        <end position="246"/>
    </location>
</feature>
<keyword evidence="1" id="KW-1133">Transmembrane helix</keyword>
<reference evidence="2 3" key="1">
    <citation type="submission" date="2019-10" db="EMBL/GenBank/DDBJ databases">
        <title>Genome sequence of Luteimicrobium xylanilyticum HY-24.</title>
        <authorList>
            <person name="Kim D.Y."/>
            <person name="Park H.-Y."/>
        </authorList>
    </citation>
    <scope>NUCLEOTIDE SEQUENCE [LARGE SCALE GENOMIC DNA]</scope>
    <source>
        <strain evidence="2 3">HY-24</strain>
    </source>
</reference>
<evidence type="ECO:0000256" key="1">
    <source>
        <dbReference type="SAM" id="Phobius"/>
    </source>
</evidence>
<evidence type="ECO:0000313" key="2">
    <source>
        <dbReference type="EMBL" id="QFV00047.1"/>
    </source>
</evidence>
<dbReference type="EMBL" id="CP045529">
    <property type="protein sequence ID" value="QFV00047.1"/>
    <property type="molecule type" value="Genomic_DNA"/>
</dbReference>
<name>A0A5P9QFN8_9MICO</name>
<keyword evidence="1" id="KW-0472">Membrane</keyword>
<keyword evidence="1" id="KW-0812">Transmembrane</keyword>
<sequence>MLGLQVAFIASYLGAFHDPTPHRIAVAVSAPSLPAAEQTAAALNAIAGEPVHATVHDSADEARQQVRDRSAYGALVVGTGTQDTLYVSSAEGAAVSEAVAAVLEQADREQARTLVTTDLVPAGRGDGRGLSAFYLTVGWVVGGYLVAAILGISAGERPSTRQRGIIRLGGLVVYSIASGFLGALVAESVLEALSGSFVPLALLGALVVFAVGAFTMAIQTMTGIIGIGIAVLLFVVLGNPSAGGAYPAPLLPPFWRAIGWLLPPGAGTHGVRSVVYFDGAGLARDVVVLAAWALIGTALMLTFAGRRRTELGAPAPG</sequence>
<feature type="transmembrane region" description="Helical" evidence="1">
    <location>
        <begin position="132"/>
        <end position="152"/>
    </location>
</feature>
<evidence type="ECO:0000313" key="3">
    <source>
        <dbReference type="Proteomes" id="UP000326702"/>
    </source>
</evidence>
<organism evidence="2 3">
    <name type="scientific">Luteimicrobium xylanilyticum</name>
    <dbReference type="NCBI Taxonomy" id="1133546"/>
    <lineage>
        <taxon>Bacteria</taxon>
        <taxon>Bacillati</taxon>
        <taxon>Actinomycetota</taxon>
        <taxon>Actinomycetes</taxon>
        <taxon>Micrococcales</taxon>
        <taxon>Luteimicrobium</taxon>
    </lineage>
</organism>
<dbReference type="AlphaFoldDB" id="A0A5P9QFN8"/>
<accession>A0A5P9QFN8</accession>
<feature type="transmembrane region" description="Helical" evidence="1">
    <location>
        <begin position="197"/>
        <end position="217"/>
    </location>
</feature>
<feature type="transmembrane region" description="Helical" evidence="1">
    <location>
        <begin position="164"/>
        <end position="185"/>
    </location>
</feature>
<protein>
    <submittedName>
        <fullName evidence="2">Uncharacterized protein</fullName>
    </submittedName>
</protein>
<dbReference type="Proteomes" id="UP000326702">
    <property type="component" value="Chromosome"/>
</dbReference>
<feature type="transmembrane region" description="Helical" evidence="1">
    <location>
        <begin position="286"/>
        <end position="304"/>
    </location>
</feature>
<dbReference type="KEGG" id="lxl:KDY119_03582"/>
<proteinExistence type="predicted"/>
<gene>
    <name evidence="2" type="ORF">KDY119_03582</name>
</gene>
<keyword evidence="3" id="KW-1185">Reference proteome</keyword>